<feature type="compositionally biased region" description="Low complexity" evidence="1">
    <location>
        <begin position="352"/>
        <end position="365"/>
    </location>
</feature>
<name>E4UX55_ARTGP</name>
<dbReference type="EMBL" id="DS989825">
    <property type="protein sequence ID" value="EFR01855.1"/>
    <property type="molecule type" value="Genomic_DNA"/>
</dbReference>
<feature type="compositionally biased region" description="Low complexity" evidence="1">
    <location>
        <begin position="175"/>
        <end position="184"/>
    </location>
</feature>
<feature type="region of interest" description="Disordered" evidence="1">
    <location>
        <begin position="976"/>
        <end position="1002"/>
    </location>
</feature>
<dbReference type="HOGENOM" id="CLU_006885_0_0_1"/>
<feature type="compositionally biased region" description="Basic and acidic residues" evidence="1">
    <location>
        <begin position="164"/>
        <end position="174"/>
    </location>
</feature>
<dbReference type="RefSeq" id="XP_003172266.1">
    <property type="nucleotide sequence ID" value="XM_003172218.1"/>
</dbReference>
<dbReference type="PANTHER" id="PTHR42068">
    <property type="entry name" value="YALI0B18964P"/>
    <property type="match status" value="1"/>
</dbReference>
<organism evidence="3">
    <name type="scientific">Arthroderma gypseum (strain ATCC MYA-4604 / CBS 118893)</name>
    <name type="common">Microsporum gypseum</name>
    <dbReference type="NCBI Taxonomy" id="535722"/>
    <lineage>
        <taxon>Eukaryota</taxon>
        <taxon>Fungi</taxon>
        <taxon>Dikarya</taxon>
        <taxon>Ascomycota</taxon>
        <taxon>Pezizomycotina</taxon>
        <taxon>Eurotiomycetes</taxon>
        <taxon>Eurotiomycetidae</taxon>
        <taxon>Onygenales</taxon>
        <taxon>Arthrodermataceae</taxon>
        <taxon>Nannizzia</taxon>
    </lineage>
</organism>
<dbReference type="GeneID" id="10027535"/>
<accession>E4UX55</accession>
<keyword evidence="3" id="KW-1185">Reference proteome</keyword>
<proteinExistence type="predicted"/>
<dbReference type="InParanoid" id="E4UX55"/>
<feature type="compositionally biased region" description="Basic and acidic residues" evidence="1">
    <location>
        <begin position="209"/>
        <end position="219"/>
    </location>
</feature>
<sequence>MPIKIPGFGRRKSGNELEETPAPAEPSFRVFERPSHRASHSFDSVTALKKPAAAAEDPDPDNIFAGIQKPAPASSSTPHVPSTRNGKLTGSNGSSSKPYDSSSASSARYSSSSTLPSSTDHSPHDAIPVPPIPESPFAFSIRASGRTFSFGSKASKTSKTSTPRKSESATRERALTASTTSTATPPKLMETDLSLEGSGEMGNIFEGVGVDKRRSRVLDEIPTNIPQPGRPAPSVPAKDKRVPPSPLSPLSSNHSQNSRDSLIAADDFAISQQLANQLHDVDLAEKSPTLRPAAASSMPNSRSTPNIYSSDRDRFRDRDPESSSLFSSDRDFTAVPRQQYRSPPSSLRKNIMPPSASMASSLASLKTGNKVMTPAQFERYQQQQVQRAASEPSSDEEDQVESEDDEDETEKRKQAAAQRQKQEAHLSVYRQQMMKITGEQKKASTNGPAGSAESIAGNPNRRSVLDPMEAANNNSNLNITNTASSSPGLSPGLSPGVGPLKATPSDGEEDDDVPLGILAAHGFPHRNRPPSHLAASHSNPNLNASFQAGAASIAGMQQQPPLEGPSKRSTLPVFARNLPKDPYFGSSLVNPSHRESLALAGGAPGVNLNTVNLGPPGLPAGGLVGVIANEERARAMRRGSPNAQGVFDMTPPPNVHTNFLSAQPQMQMGGLLGQLQQHQQAQANMVSGMNANGLIGGAGAINPHHHHHPYPQGGSTGGPADHSQMQVSQQMTNMMQMQMQWMQQMMQMQGAQQPGQQPNFNMNGSSSSLLQPPNPNQRPFSMVSNPSQFRGPPQVDHRTLSMLDPSTASTYHTPGNRASFLMAPDMSGPSFGMGMMNMGGGSGPAPGYAPSVAPSERSNIGAASRYRPVSTIGAPSNGANRSSTFTTNTLRPWAEERPPMLGQVLANKSNTNLSATTPSTSETTPTVRPVSSMAGRRVSPMQGANASRASMVGIPAEDEDDEQGWAEMMKNREKKKTGWKFRRGGANDHNGSLGDYVHPTAI</sequence>
<gene>
    <name evidence="2" type="ORF">MGYG_04854</name>
</gene>
<feature type="compositionally biased region" description="Polar residues" evidence="1">
    <location>
        <begin position="297"/>
        <end position="308"/>
    </location>
</feature>
<dbReference type="eggNOG" id="ENOG502S93S">
    <property type="taxonomic scope" value="Eukaryota"/>
</dbReference>
<dbReference type="AlphaFoldDB" id="E4UX55"/>
<feature type="region of interest" description="Disordered" evidence="1">
    <location>
        <begin position="752"/>
        <end position="771"/>
    </location>
</feature>
<feature type="compositionally biased region" description="Low complexity" evidence="1">
    <location>
        <begin position="147"/>
        <end position="163"/>
    </location>
</feature>
<dbReference type="Proteomes" id="UP000002669">
    <property type="component" value="Unassembled WGS sequence"/>
</dbReference>
<feature type="compositionally biased region" description="Low complexity" evidence="1">
    <location>
        <begin position="90"/>
        <end position="120"/>
    </location>
</feature>
<feature type="compositionally biased region" description="Low complexity" evidence="1">
    <location>
        <begin position="914"/>
        <end position="932"/>
    </location>
</feature>
<feature type="region of interest" description="Disordered" evidence="1">
    <location>
        <begin position="910"/>
        <end position="963"/>
    </location>
</feature>
<feature type="compositionally biased region" description="Basic and acidic residues" evidence="1">
    <location>
        <begin position="310"/>
        <end position="321"/>
    </location>
</feature>
<dbReference type="PANTHER" id="PTHR42068:SF1">
    <property type="entry name" value="YALI0B18964P"/>
    <property type="match status" value="1"/>
</dbReference>
<evidence type="ECO:0000313" key="2">
    <source>
        <dbReference type="EMBL" id="EFR01855.1"/>
    </source>
</evidence>
<evidence type="ECO:0000256" key="1">
    <source>
        <dbReference type="SAM" id="MobiDB-lite"/>
    </source>
</evidence>
<dbReference type="STRING" id="535722.E4UX55"/>
<dbReference type="OrthoDB" id="5396252at2759"/>
<feature type="compositionally biased region" description="Acidic residues" evidence="1">
    <location>
        <begin position="393"/>
        <end position="408"/>
    </location>
</feature>
<evidence type="ECO:0000313" key="3">
    <source>
        <dbReference type="Proteomes" id="UP000002669"/>
    </source>
</evidence>
<dbReference type="VEuPathDB" id="FungiDB:MGYG_04854"/>
<reference evidence="3" key="1">
    <citation type="journal article" date="2012" name="MBio">
        <title>Comparative genome analysis of Trichophyton rubrum and related dermatophytes reveals candidate genes involved in infection.</title>
        <authorList>
            <person name="Martinez D.A."/>
            <person name="Oliver B.G."/>
            <person name="Graeser Y."/>
            <person name="Goldberg J.M."/>
            <person name="Li W."/>
            <person name="Martinez-Rossi N.M."/>
            <person name="Monod M."/>
            <person name="Shelest E."/>
            <person name="Barton R.C."/>
            <person name="Birch E."/>
            <person name="Brakhage A.A."/>
            <person name="Chen Z."/>
            <person name="Gurr S.J."/>
            <person name="Heiman D."/>
            <person name="Heitman J."/>
            <person name="Kosti I."/>
            <person name="Rossi A."/>
            <person name="Saif S."/>
            <person name="Samalova M."/>
            <person name="Saunders C.W."/>
            <person name="Shea T."/>
            <person name="Summerbell R.C."/>
            <person name="Xu J."/>
            <person name="Young S."/>
            <person name="Zeng Q."/>
            <person name="Birren B.W."/>
            <person name="Cuomo C.A."/>
            <person name="White T.C."/>
        </authorList>
    </citation>
    <scope>NUCLEOTIDE SEQUENCE [LARGE SCALE GENOMIC DNA]</scope>
    <source>
        <strain evidence="3">ATCC MYA-4604 / CBS 118893</strain>
    </source>
</reference>
<feature type="compositionally biased region" description="Low complexity" evidence="1">
    <location>
        <begin position="381"/>
        <end position="392"/>
    </location>
</feature>
<feature type="region of interest" description="Disordered" evidence="1">
    <location>
        <begin position="281"/>
        <end position="509"/>
    </location>
</feature>
<protein>
    <submittedName>
        <fullName evidence="2">Uncharacterized protein</fullName>
    </submittedName>
</protein>
<feature type="region of interest" description="Disordered" evidence="1">
    <location>
        <begin position="1"/>
        <end position="264"/>
    </location>
</feature>
<dbReference type="OMA" id="QAQIQMT"/>
<feature type="region of interest" description="Disordered" evidence="1">
    <location>
        <begin position="698"/>
        <end position="725"/>
    </location>
</feature>
<feature type="compositionally biased region" description="Polar residues" evidence="1">
    <location>
        <begin position="73"/>
        <end position="89"/>
    </location>
</feature>
<feature type="compositionally biased region" description="Low complexity" evidence="1">
    <location>
        <begin position="470"/>
        <end position="500"/>
    </location>
</feature>
<feature type="compositionally biased region" description="Polar residues" evidence="1">
    <location>
        <begin position="339"/>
        <end position="348"/>
    </location>
</feature>